<gene>
    <name evidence="2" type="ORF">BVRB_4g095420</name>
</gene>
<dbReference type="PANTHER" id="PTHR33223">
    <property type="entry name" value="CCHC-TYPE DOMAIN-CONTAINING PROTEIN"/>
    <property type="match status" value="1"/>
</dbReference>
<name>A0A0J8BDL3_BETVV</name>
<organism evidence="2 3">
    <name type="scientific">Beta vulgaris subsp. vulgaris</name>
    <name type="common">Beet</name>
    <dbReference type="NCBI Taxonomy" id="3555"/>
    <lineage>
        <taxon>Eukaryota</taxon>
        <taxon>Viridiplantae</taxon>
        <taxon>Streptophyta</taxon>
        <taxon>Embryophyta</taxon>
        <taxon>Tracheophyta</taxon>
        <taxon>Spermatophyta</taxon>
        <taxon>Magnoliopsida</taxon>
        <taxon>eudicotyledons</taxon>
        <taxon>Gunneridae</taxon>
        <taxon>Pentapetalae</taxon>
        <taxon>Caryophyllales</taxon>
        <taxon>Chenopodiaceae</taxon>
        <taxon>Betoideae</taxon>
        <taxon>Beta</taxon>
    </lineage>
</organism>
<dbReference type="Gramene" id="KMS98158">
    <property type="protein sequence ID" value="KMS98158"/>
    <property type="gene ID" value="BVRB_4g095420"/>
</dbReference>
<dbReference type="OrthoDB" id="1305902at2759"/>
<evidence type="ECO:0000259" key="1">
    <source>
        <dbReference type="Pfam" id="PF03732"/>
    </source>
</evidence>
<proteinExistence type="predicted"/>
<dbReference type="Pfam" id="PF03732">
    <property type="entry name" value="Retrotrans_gag"/>
    <property type="match status" value="1"/>
</dbReference>
<dbReference type="AlphaFoldDB" id="A0A0J8BDL3"/>
<accession>A0A0J8BDL3</accession>
<keyword evidence="3" id="KW-1185">Reference proteome</keyword>
<dbReference type="OMA" id="ANHANKE"/>
<dbReference type="InterPro" id="IPR005162">
    <property type="entry name" value="Retrotrans_gag_dom"/>
</dbReference>
<dbReference type="EMBL" id="KQ090266">
    <property type="protein sequence ID" value="KMS98158.1"/>
    <property type="molecule type" value="Genomic_DNA"/>
</dbReference>
<dbReference type="PANTHER" id="PTHR33223:SF3">
    <property type="match status" value="1"/>
</dbReference>
<protein>
    <recommendedName>
        <fullName evidence="1">Retrotransposon gag domain-containing protein</fullName>
    </recommendedName>
</protein>
<reference evidence="2 3" key="1">
    <citation type="journal article" date="2014" name="Nature">
        <title>The genome of the recently domesticated crop plant sugar beet (Beta vulgaris).</title>
        <authorList>
            <person name="Dohm J.C."/>
            <person name="Minoche A.E."/>
            <person name="Holtgrawe D."/>
            <person name="Capella-Gutierrez S."/>
            <person name="Zakrzewski F."/>
            <person name="Tafer H."/>
            <person name="Rupp O."/>
            <person name="Sorensen T.R."/>
            <person name="Stracke R."/>
            <person name="Reinhardt R."/>
            <person name="Goesmann A."/>
            <person name="Kraft T."/>
            <person name="Schulz B."/>
            <person name="Stadler P.F."/>
            <person name="Schmidt T."/>
            <person name="Gabaldon T."/>
            <person name="Lehrach H."/>
            <person name="Weisshaar B."/>
            <person name="Himmelbauer H."/>
        </authorList>
    </citation>
    <scope>NUCLEOTIDE SEQUENCE [LARGE SCALE GENOMIC DNA]</scope>
    <source>
        <tissue evidence="2">Taproot</tissue>
    </source>
</reference>
<dbReference type="eggNOG" id="KOG0017">
    <property type="taxonomic scope" value="Eukaryota"/>
</dbReference>
<feature type="domain" description="Retrotransposon gag" evidence="1">
    <location>
        <begin position="127"/>
        <end position="218"/>
    </location>
</feature>
<evidence type="ECO:0000313" key="2">
    <source>
        <dbReference type="EMBL" id="KMS98158.1"/>
    </source>
</evidence>
<dbReference type="Proteomes" id="UP000035740">
    <property type="component" value="Unassembled WGS sequence"/>
</dbReference>
<sequence>MNTRLRHERLLFDPEIERTARKTRKEFLERQREERLYLENLFKDEEEMGDERTLKELTAPKLDDEPLGIVFPTLEKPLKLNSGFLNLLPKFYGRGGEDPNRFLKEFLVVCSSMKPEGIDPNHVKLHSFPFSLYDISKDWLYSLPPGSITTCDALQKAFLENFFPTSRIGSIRKEICGVKQHSNELLYEYWERFKRLCASCPQHQISDQLLIQYFYEGILGNDKNMIDAASGGALVDKTPTQARQLISNMAQNARQFGSRNDVKTVNEIDLTSVKSQLQDNAQQIATLTTLMSKFVGNESKAKVCGICFDFSHNTDACPTVQFENVNALGGFSGQPQRKYDPFSPTYNEGWRDHPNLRYGPKPQFTQANPRPFVHHNPQAQPSSLSLEDLVKQLTTQIGQVHNQNVEYQKKTDSHLQQLDTQIGQICTSLSNIENHVSGKLPS</sequence>
<evidence type="ECO:0000313" key="3">
    <source>
        <dbReference type="Proteomes" id="UP000035740"/>
    </source>
</evidence>